<dbReference type="InterPro" id="IPR051805">
    <property type="entry name" value="Dehydratase_Activator_Redct"/>
</dbReference>
<dbReference type="InterPro" id="IPR008275">
    <property type="entry name" value="CoA_E_activase_dom"/>
</dbReference>
<accession>A0ABQ5NA61</accession>
<reference evidence="6 7" key="1">
    <citation type="journal article" date="2024" name="Int. J. Syst. Evol. Microbiol.">
        <title>Clostridium omnivorum sp. nov., isolated from anoxic soil under the treatment of reductive soil disinfestation.</title>
        <authorList>
            <person name="Ueki A."/>
            <person name="Tonouchi A."/>
            <person name="Kaku N."/>
            <person name="Honma S."/>
            <person name="Ueki K."/>
        </authorList>
    </citation>
    <scope>NUCLEOTIDE SEQUENCE [LARGE SCALE GENOMIC DNA]</scope>
    <source>
        <strain evidence="6 7">E14</strain>
    </source>
</reference>
<evidence type="ECO:0000256" key="4">
    <source>
        <dbReference type="ARBA" id="ARBA00023014"/>
    </source>
</evidence>
<keyword evidence="2" id="KW-0479">Metal-binding</keyword>
<dbReference type="NCBIfam" id="TIGR00241">
    <property type="entry name" value="CoA_E_activ"/>
    <property type="match status" value="1"/>
</dbReference>
<dbReference type="RefSeq" id="WP_264851469.1">
    <property type="nucleotide sequence ID" value="NZ_BRXR01000001.1"/>
</dbReference>
<dbReference type="CDD" id="cd24035">
    <property type="entry name" value="ASKHA_NBD_O66634-like_rpt2"/>
    <property type="match status" value="1"/>
</dbReference>
<dbReference type="PANTHER" id="PTHR32329:SF7">
    <property type="entry name" value="ACTIVATOR OF 2-HYDROXYACYL-COA-HYDRATASE"/>
    <property type="match status" value="1"/>
</dbReference>
<dbReference type="InterPro" id="IPR002731">
    <property type="entry name" value="ATPase_BadF"/>
</dbReference>
<evidence type="ECO:0000313" key="7">
    <source>
        <dbReference type="Proteomes" id="UP001208567"/>
    </source>
</evidence>
<protein>
    <submittedName>
        <fullName evidence="6">2-hydroxyglutaryl-CoA dehydratase</fullName>
    </submittedName>
</protein>
<dbReference type="PANTHER" id="PTHR32329">
    <property type="entry name" value="BIFUNCTIONAL PROTEIN [INCLUDES 2-HYDROXYACYL-COA DEHYDRATASE (N-TER) AND ITS ACTIVATOR DOMAIN (C_TERM)-RELATED"/>
    <property type="match status" value="1"/>
</dbReference>
<feature type="domain" description="ATPase BadF/BadG/BcrA/BcrD type" evidence="5">
    <location>
        <begin position="4"/>
        <end position="254"/>
    </location>
</feature>
<dbReference type="InterPro" id="IPR043129">
    <property type="entry name" value="ATPase_NBD"/>
</dbReference>
<sequence>MYYLGVDVGSVSTDLALLDGKLKVVEKLYLRTKGKPIKAIQEGFKFLKEKYGELDIKAAGTTGSGRHICSAIIGADAVKNEITAHAVAALHFDKEVKTIIEIGGQDSKVITLSNGIVTDFAMNTVCAAGTGSFLDRQAERLDIAIEDFGKYALMAKAPVRIAGRCAVFAESDMIHKQQLGYNEGDIIKGLCEALVRNYLANVGKGKEIRPKVFFQGGVAANEGMKKAFEDALGFEVIVPEHYNMMGAIGAAIIAMEAIEVQGKSNFKGLSIADSNFISTSFECDGCSNKCEIAKIKDKDKLVGCFGDRCGKWSNSNIEFTKGA</sequence>
<dbReference type="Gene3D" id="3.30.420.40">
    <property type="match status" value="2"/>
</dbReference>
<evidence type="ECO:0000256" key="1">
    <source>
        <dbReference type="ARBA" id="ARBA00001966"/>
    </source>
</evidence>
<evidence type="ECO:0000313" key="6">
    <source>
        <dbReference type="EMBL" id="GLC32160.1"/>
    </source>
</evidence>
<dbReference type="Proteomes" id="UP001208567">
    <property type="component" value="Unassembled WGS sequence"/>
</dbReference>
<keyword evidence="4" id="KW-0411">Iron-sulfur</keyword>
<keyword evidence="3" id="KW-0408">Iron</keyword>
<dbReference type="SUPFAM" id="SSF53067">
    <property type="entry name" value="Actin-like ATPase domain"/>
    <property type="match status" value="1"/>
</dbReference>
<evidence type="ECO:0000259" key="5">
    <source>
        <dbReference type="Pfam" id="PF01869"/>
    </source>
</evidence>
<gene>
    <name evidence="6" type="ORF">bsdE14_35700</name>
</gene>
<proteinExistence type="predicted"/>
<evidence type="ECO:0000256" key="3">
    <source>
        <dbReference type="ARBA" id="ARBA00023004"/>
    </source>
</evidence>
<comment type="cofactor">
    <cofactor evidence="1">
        <name>[4Fe-4S] cluster</name>
        <dbReference type="ChEBI" id="CHEBI:49883"/>
    </cofactor>
</comment>
<keyword evidence="7" id="KW-1185">Reference proteome</keyword>
<comment type="caution">
    <text evidence="6">The sequence shown here is derived from an EMBL/GenBank/DDBJ whole genome shotgun (WGS) entry which is preliminary data.</text>
</comment>
<name>A0ABQ5NA61_9CLOT</name>
<dbReference type="EMBL" id="BRXR01000001">
    <property type="protein sequence ID" value="GLC32160.1"/>
    <property type="molecule type" value="Genomic_DNA"/>
</dbReference>
<organism evidence="6 7">
    <name type="scientific">Clostridium omnivorum</name>
    <dbReference type="NCBI Taxonomy" id="1604902"/>
    <lineage>
        <taxon>Bacteria</taxon>
        <taxon>Bacillati</taxon>
        <taxon>Bacillota</taxon>
        <taxon>Clostridia</taxon>
        <taxon>Eubacteriales</taxon>
        <taxon>Clostridiaceae</taxon>
        <taxon>Clostridium</taxon>
    </lineage>
</organism>
<dbReference type="Pfam" id="PF01869">
    <property type="entry name" value="BcrAD_BadFG"/>
    <property type="match status" value="1"/>
</dbReference>
<evidence type="ECO:0000256" key="2">
    <source>
        <dbReference type="ARBA" id="ARBA00022723"/>
    </source>
</evidence>